<feature type="domain" description="Casparian strip membrane protein" evidence="8">
    <location>
        <begin position="23"/>
        <end position="171"/>
    </location>
</feature>
<proteinExistence type="inferred from homology"/>
<comment type="subcellular location">
    <subcellularLocation>
        <location evidence="1 7">Cell membrane</location>
        <topology evidence="1 7">Multi-pass membrane protein</topology>
    </subcellularLocation>
</comment>
<dbReference type="PANTHER" id="PTHR36488:SF12">
    <property type="entry name" value="CASP-LIKE PROTEIN"/>
    <property type="match status" value="1"/>
</dbReference>
<reference evidence="11" key="1">
    <citation type="journal article" date="2016" name="Proc. Natl. Acad. Sci. U.S.A.">
        <title>Chromosome-level assembly of Arabidopsis thaliana Ler reveals the extent of translocation and inversion polymorphisms.</title>
        <authorList>
            <person name="Zapata L."/>
            <person name="Ding J."/>
            <person name="Willing E.M."/>
            <person name="Hartwig B."/>
            <person name="Bezdan D."/>
            <person name="Jiao W.B."/>
            <person name="Patel V."/>
            <person name="Velikkakam James G."/>
            <person name="Koornneef M."/>
            <person name="Ossowski S."/>
            <person name="Schneeberger K."/>
        </authorList>
    </citation>
    <scope>NUCLEOTIDE SEQUENCE [LARGE SCALE GENOMIC DNA]</scope>
    <source>
        <strain evidence="11">cv. Landsberg erecta</strain>
    </source>
</reference>
<evidence type="ECO:0000256" key="6">
    <source>
        <dbReference type="ARBA" id="ARBA00023136"/>
    </source>
</evidence>
<keyword evidence="4 7" id="KW-0812">Transmembrane</keyword>
<evidence type="ECO:0000256" key="7">
    <source>
        <dbReference type="RuleBase" id="RU361233"/>
    </source>
</evidence>
<evidence type="ECO:0000313" key="10">
    <source>
        <dbReference type="EMBL" id="VYS66899.1"/>
    </source>
</evidence>
<dbReference type="EMBL" id="CACRSJ010000110">
    <property type="protein sequence ID" value="VYS66899.1"/>
    <property type="molecule type" value="Genomic_DNA"/>
</dbReference>
<dbReference type="NCBIfam" id="TIGR01569">
    <property type="entry name" value="A_tha_TIGR01569"/>
    <property type="match status" value="1"/>
</dbReference>
<dbReference type="ExpressionAtlas" id="A0A178UDC7">
    <property type="expression patterns" value="baseline and differential"/>
</dbReference>
<feature type="transmembrane region" description="Helical" evidence="7">
    <location>
        <begin position="108"/>
        <end position="135"/>
    </location>
</feature>
<gene>
    <name evidence="9" type="ordered locus">AXX17_At5g14810</name>
    <name evidence="10" type="ORF">AN1_LOCUS22301</name>
</gene>
<dbReference type="InterPro" id="IPR006702">
    <property type="entry name" value="CASP_dom"/>
</dbReference>
<feature type="transmembrane region" description="Helical" evidence="7">
    <location>
        <begin position="162"/>
        <end position="183"/>
    </location>
</feature>
<dbReference type="AlphaFoldDB" id="A0A178UDC7"/>
<keyword evidence="6 7" id="KW-0472">Membrane</keyword>
<comment type="subunit">
    <text evidence="7">Homodimer and heterodimers.</text>
</comment>
<evidence type="ECO:0000313" key="11">
    <source>
        <dbReference type="Proteomes" id="UP000078284"/>
    </source>
</evidence>
<dbReference type="Proteomes" id="UP000078284">
    <property type="component" value="Chromosome 5"/>
</dbReference>
<evidence type="ECO:0000256" key="1">
    <source>
        <dbReference type="ARBA" id="ARBA00004651"/>
    </source>
</evidence>
<protein>
    <recommendedName>
        <fullName evidence="7">CASP-like protein</fullName>
    </recommendedName>
</protein>
<evidence type="ECO:0000259" key="8">
    <source>
        <dbReference type="Pfam" id="PF04535"/>
    </source>
</evidence>
<feature type="transmembrane region" description="Helical" evidence="7">
    <location>
        <begin position="30"/>
        <end position="50"/>
    </location>
</feature>
<name>A0A178UDC7_ARATH</name>
<evidence type="ECO:0000256" key="4">
    <source>
        <dbReference type="ARBA" id="ARBA00022692"/>
    </source>
</evidence>
<dbReference type="Proteomes" id="UP000426265">
    <property type="component" value="Unassembled WGS sequence"/>
</dbReference>
<sequence>MKSGQAEIMETSKGIQKSGLMSRRIAILEFILRIVAFFNTIGSAILMGTTHETLPFFTQFIRFQAEYNDLPALTFFVVANAVVSGYLILSLTLAFVHIVKRKTQNTRILLIILDVAMLGLLTSGASSAAAIVYLAHNGNNKTNWFAICQQFNSFCERISGSLIGSFIAIFLLILLILLSAIALSRRH</sequence>
<reference evidence="10 12" key="3">
    <citation type="submission" date="2019-11" db="EMBL/GenBank/DDBJ databases">
        <authorList>
            <person name="Jiao W.-B."/>
            <person name="Schneeberger K."/>
        </authorList>
    </citation>
    <scope>NUCLEOTIDE SEQUENCE [LARGE SCALE GENOMIC DNA]</scope>
    <source>
        <strain evidence="12">cv. An-1</strain>
    </source>
</reference>
<dbReference type="Pfam" id="PF04535">
    <property type="entry name" value="CASP_dom"/>
    <property type="match status" value="1"/>
</dbReference>
<dbReference type="InterPro" id="IPR044173">
    <property type="entry name" value="CASPL"/>
</dbReference>
<comment type="similarity">
    <text evidence="2 7">Belongs to the Casparian strip membrane proteins (CASP) family.</text>
</comment>
<feature type="transmembrane region" description="Helical" evidence="7">
    <location>
        <begin position="70"/>
        <end position="96"/>
    </location>
</feature>
<organism evidence="9 11">
    <name type="scientific">Arabidopsis thaliana</name>
    <name type="common">Mouse-ear cress</name>
    <dbReference type="NCBI Taxonomy" id="3702"/>
    <lineage>
        <taxon>Eukaryota</taxon>
        <taxon>Viridiplantae</taxon>
        <taxon>Streptophyta</taxon>
        <taxon>Embryophyta</taxon>
        <taxon>Tracheophyta</taxon>
        <taxon>Spermatophyta</taxon>
        <taxon>Magnoliopsida</taxon>
        <taxon>eudicotyledons</taxon>
        <taxon>Gunneridae</taxon>
        <taxon>Pentapetalae</taxon>
        <taxon>rosids</taxon>
        <taxon>malvids</taxon>
        <taxon>Brassicales</taxon>
        <taxon>Brassicaceae</taxon>
        <taxon>Camelineae</taxon>
        <taxon>Arabidopsis</taxon>
    </lineage>
</organism>
<evidence type="ECO:0000313" key="12">
    <source>
        <dbReference type="Proteomes" id="UP000426265"/>
    </source>
</evidence>
<accession>A0A178UDC7</accession>
<dbReference type="PANTHER" id="PTHR36488">
    <property type="entry name" value="CASP-LIKE PROTEIN 1U1"/>
    <property type="match status" value="1"/>
</dbReference>
<evidence type="ECO:0000256" key="2">
    <source>
        <dbReference type="ARBA" id="ARBA00007651"/>
    </source>
</evidence>
<evidence type="ECO:0000313" key="9">
    <source>
        <dbReference type="EMBL" id="OAO91705.1"/>
    </source>
</evidence>
<keyword evidence="3 7" id="KW-1003">Cell membrane</keyword>
<evidence type="ECO:0000256" key="3">
    <source>
        <dbReference type="ARBA" id="ARBA00022475"/>
    </source>
</evidence>
<reference evidence="9" key="2">
    <citation type="submission" date="2016-03" db="EMBL/GenBank/DDBJ databases">
        <title>Full-length assembly of Arabidopsis thaliana Ler reveals the complement of translocations and inversions.</title>
        <authorList>
            <person name="Zapata L."/>
            <person name="Schneeberger K."/>
            <person name="Ossowski S."/>
        </authorList>
    </citation>
    <scope>NUCLEOTIDE SEQUENCE [LARGE SCALE GENOMIC DNA]</scope>
    <source>
        <tissue evidence="9">Leaf</tissue>
    </source>
</reference>
<dbReference type="EMBL" id="LUHQ01000005">
    <property type="protein sequence ID" value="OAO91705.1"/>
    <property type="molecule type" value="Genomic_DNA"/>
</dbReference>
<dbReference type="GO" id="GO:0005886">
    <property type="term" value="C:plasma membrane"/>
    <property type="evidence" value="ECO:0007669"/>
    <property type="project" value="UniProtKB-SubCell"/>
</dbReference>
<dbReference type="InterPro" id="IPR006459">
    <property type="entry name" value="CASP/CASPL"/>
</dbReference>
<keyword evidence="5 7" id="KW-1133">Transmembrane helix</keyword>
<evidence type="ECO:0000256" key="5">
    <source>
        <dbReference type="ARBA" id="ARBA00022989"/>
    </source>
</evidence>